<protein>
    <recommendedName>
        <fullName evidence="1">MlaB-like STAS domain-containing protein</fullName>
    </recommendedName>
</protein>
<dbReference type="OrthoDB" id="3696264at2"/>
<dbReference type="STRING" id="1179773.BN6_30490"/>
<dbReference type="HOGENOM" id="CLU_2244185_0_0_11"/>
<dbReference type="Proteomes" id="UP000006281">
    <property type="component" value="Chromosome"/>
</dbReference>
<reference evidence="2 3" key="1">
    <citation type="journal article" date="2012" name="BMC Genomics">
        <title>Complete genome sequence of Saccharothrix espanaensis DSM 44229T and comparison to the other completely sequenced Pseudonocardiaceae.</title>
        <authorList>
            <person name="Strobel T."/>
            <person name="Al-Dilaimi A."/>
            <person name="Blom J."/>
            <person name="Gessner A."/>
            <person name="Kalinowski J."/>
            <person name="Luzhetska M."/>
            <person name="Puhler A."/>
            <person name="Szczepanowski R."/>
            <person name="Bechthold A."/>
            <person name="Ruckert C."/>
        </authorList>
    </citation>
    <scope>NUCLEOTIDE SEQUENCE [LARGE SCALE GENOMIC DNA]</scope>
    <source>
        <strain evidence="3">ATCC 51144 / DSM 44229 / JCM 9112 / NBRC 15066 / NRRL 15764</strain>
    </source>
</reference>
<organism evidence="2 3">
    <name type="scientific">Saccharothrix espanaensis (strain ATCC 51144 / DSM 44229 / JCM 9112 / NBRC 15066 / NRRL 15764)</name>
    <dbReference type="NCBI Taxonomy" id="1179773"/>
    <lineage>
        <taxon>Bacteria</taxon>
        <taxon>Bacillati</taxon>
        <taxon>Actinomycetota</taxon>
        <taxon>Actinomycetes</taxon>
        <taxon>Pseudonocardiales</taxon>
        <taxon>Pseudonocardiaceae</taxon>
        <taxon>Saccharothrix</taxon>
    </lineage>
</organism>
<dbReference type="RefSeq" id="WP_015100468.1">
    <property type="nucleotide sequence ID" value="NC_019673.1"/>
</dbReference>
<dbReference type="eggNOG" id="ENOG5030UDI">
    <property type="taxonomic scope" value="Bacteria"/>
</dbReference>
<gene>
    <name evidence="2" type="ordered locus">BN6_30490</name>
</gene>
<name>K0JWC7_SACES</name>
<dbReference type="Pfam" id="PF13466">
    <property type="entry name" value="STAS_2"/>
    <property type="match status" value="1"/>
</dbReference>
<feature type="domain" description="MlaB-like STAS" evidence="1">
    <location>
        <begin position="12"/>
        <end position="76"/>
    </location>
</feature>
<accession>K0JWC7</accession>
<dbReference type="KEGG" id="sesp:BN6_30490"/>
<dbReference type="EMBL" id="HE804045">
    <property type="protein sequence ID" value="CCH30356.1"/>
    <property type="molecule type" value="Genomic_DNA"/>
</dbReference>
<keyword evidence="3" id="KW-1185">Reference proteome</keyword>
<dbReference type="SUPFAM" id="SSF52091">
    <property type="entry name" value="SpoIIaa-like"/>
    <property type="match status" value="1"/>
</dbReference>
<evidence type="ECO:0000259" key="1">
    <source>
        <dbReference type="Pfam" id="PF13466"/>
    </source>
</evidence>
<dbReference type="InterPro" id="IPR058548">
    <property type="entry name" value="MlaB-like_STAS"/>
</dbReference>
<sequence length="105" mass="11111">MVLTRQGDPPGLVLTGVLEAVAPEVLRAAVLAPGRPAHPDVRLDLRAVPFLRTAELRVLCAMAAELAQAGRSLVLELAEHHEWAIRAIGWAGAPGLVLANGDMPR</sequence>
<dbReference type="InterPro" id="IPR036513">
    <property type="entry name" value="STAS_dom_sf"/>
</dbReference>
<proteinExistence type="predicted"/>
<evidence type="ECO:0000313" key="2">
    <source>
        <dbReference type="EMBL" id="CCH30356.1"/>
    </source>
</evidence>
<evidence type="ECO:0000313" key="3">
    <source>
        <dbReference type="Proteomes" id="UP000006281"/>
    </source>
</evidence>
<dbReference type="AlphaFoldDB" id="K0JWC7"/>
<dbReference type="PATRIC" id="fig|1179773.3.peg.3046"/>
<dbReference type="Gene3D" id="3.30.750.24">
    <property type="entry name" value="STAS domain"/>
    <property type="match status" value="1"/>
</dbReference>